<evidence type="ECO:0000313" key="1">
    <source>
        <dbReference type="EMBL" id="KAH3696466.1"/>
    </source>
</evidence>
<organism evidence="1 2">
    <name type="scientific">Dreissena polymorpha</name>
    <name type="common">Zebra mussel</name>
    <name type="synonym">Mytilus polymorpha</name>
    <dbReference type="NCBI Taxonomy" id="45954"/>
    <lineage>
        <taxon>Eukaryota</taxon>
        <taxon>Metazoa</taxon>
        <taxon>Spiralia</taxon>
        <taxon>Lophotrochozoa</taxon>
        <taxon>Mollusca</taxon>
        <taxon>Bivalvia</taxon>
        <taxon>Autobranchia</taxon>
        <taxon>Heteroconchia</taxon>
        <taxon>Euheterodonta</taxon>
        <taxon>Imparidentia</taxon>
        <taxon>Neoheterodontei</taxon>
        <taxon>Myida</taxon>
        <taxon>Dreissenoidea</taxon>
        <taxon>Dreissenidae</taxon>
        <taxon>Dreissena</taxon>
    </lineage>
</organism>
<keyword evidence="2" id="KW-1185">Reference proteome</keyword>
<reference evidence="1" key="2">
    <citation type="submission" date="2020-11" db="EMBL/GenBank/DDBJ databases">
        <authorList>
            <person name="McCartney M.A."/>
            <person name="Auch B."/>
            <person name="Kono T."/>
            <person name="Mallez S."/>
            <person name="Becker A."/>
            <person name="Gohl D.M."/>
            <person name="Silverstein K.A.T."/>
            <person name="Koren S."/>
            <person name="Bechman K.B."/>
            <person name="Herman A."/>
            <person name="Abrahante J.E."/>
            <person name="Garbe J."/>
        </authorList>
    </citation>
    <scope>NUCLEOTIDE SEQUENCE</scope>
    <source>
        <strain evidence="1">Duluth1</strain>
        <tissue evidence="1">Whole animal</tissue>
    </source>
</reference>
<reference evidence="1" key="1">
    <citation type="journal article" date="2019" name="bioRxiv">
        <title>The Genome of the Zebra Mussel, Dreissena polymorpha: A Resource for Invasive Species Research.</title>
        <authorList>
            <person name="McCartney M.A."/>
            <person name="Auch B."/>
            <person name="Kono T."/>
            <person name="Mallez S."/>
            <person name="Zhang Y."/>
            <person name="Obille A."/>
            <person name="Becker A."/>
            <person name="Abrahante J.E."/>
            <person name="Garbe J."/>
            <person name="Badalamenti J.P."/>
            <person name="Herman A."/>
            <person name="Mangelson H."/>
            <person name="Liachko I."/>
            <person name="Sullivan S."/>
            <person name="Sone E.D."/>
            <person name="Koren S."/>
            <person name="Silverstein K.A.T."/>
            <person name="Beckman K.B."/>
            <person name="Gohl D.M."/>
        </authorList>
    </citation>
    <scope>NUCLEOTIDE SEQUENCE</scope>
    <source>
        <strain evidence="1">Duluth1</strain>
        <tissue evidence="1">Whole animal</tissue>
    </source>
</reference>
<dbReference type="EMBL" id="JAIWYP010000016">
    <property type="protein sequence ID" value="KAH3696466.1"/>
    <property type="molecule type" value="Genomic_DNA"/>
</dbReference>
<dbReference type="Proteomes" id="UP000828390">
    <property type="component" value="Unassembled WGS sequence"/>
</dbReference>
<dbReference type="AlphaFoldDB" id="A0A9D3YC92"/>
<gene>
    <name evidence="1" type="ORF">DPMN_083931</name>
</gene>
<sequence length="72" mass="8066">MDLVFPVSRDFRLYPAPKKGSAVKGAVLSELTPVSNSKFGGREERRRSLRKLSISDIEDAALCDKNCVVRER</sequence>
<evidence type="ECO:0000313" key="2">
    <source>
        <dbReference type="Proteomes" id="UP000828390"/>
    </source>
</evidence>
<comment type="caution">
    <text evidence="1">The sequence shown here is derived from an EMBL/GenBank/DDBJ whole genome shotgun (WGS) entry which is preliminary data.</text>
</comment>
<proteinExistence type="predicted"/>
<protein>
    <submittedName>
        <fullName evidence="1">Uncharacterized protein</fullName>
    </submittedName>
</protein>
<accession>A0A9D3YC92</accession>
<name>A0A9D3YC92_DREPO</name>